<feature type="binding site" evidence="7">
    <location>
        <position position="131"/>
    </location>
    <ligand>
        <name>FMN</name>
        <dbReference type="ChEBI" id="CHEBI:58210"/>
    </ligand>
</feature>
<organism evidence="9 10">
    <name type="scientific">Gemmatimonas groenlandica</name>
    <dbReference type="NCBI Taxonomy" id="2732249"/>
    <lineage>
        <taxon>Bacteria</taxon>
        <taxon>Pseudomonadati</taxon>
        <taxon>Gemmatimonadota</taxon>
        <taxon>Gemmatimonadia</taxon>
        <taxon>Gemmatimonadales</taxon>
        <taxon>Gemmatimonadaceae</taxon>
        <taxon>Gemmatimonas</taxon>
    </lineage>
</organism>
<dbReference type="InterPro" id="IPR037396">
    <property type="entry name" value="FMN_HAD"/>
</dbReference>
<name>A0A6M4IIV5_9BACT</name>
<feature type="binding site" evidence="7">
    <location>
        <position position="168"/>
    </location>
    <ligand>
        <name>glyoxylate</name>
        <dbReference type="ChEBI" id="CHEBI:36655"/>
    </ligand>
</feature>
<evidence type="ECO:0000256" key="2">
    <source>
        <dbReference type="ARBA" id="ARBA00022630"/>
    </source>
</evidence>
<feature type="binding site" evidence="7">
    <location>
        <position position="264"/>
    </location>
    <ligand>
        <name>glyoxylate</name>
        <dbReference type="ChEBI" id="CHEBI:36655"/>
    </ligand>
</feature>
<feature type="binding site" evidence="7">
    <location>
        <position position="110"/>
    </location>
    <ligand>
        <name>FMN</name>
        <dbReference type="ChEBI" id="CHEBI:58210"/>
    </ligand>
</feature>
<dbReference type="InterPro" id="IPR008259">
    <property type="entry name" value="FMN_hydac_DH_AS"/>
</dbReference>
<proteinExistence type="inferred from homology"/>
<dbReference type="EMBL" id="CP053085">
    <property type="protein sequence ID" value="QJR34713.1"/>
    <property type="molecule type" value="Genomic_DNA"/>
</dbReference>
<evidence type="ECO:0000256" key="3">
    <source>
        <dbReference type="ARBA" id="ARBA00022643"/>
    </source>
</evidence>
<evidence type="ECO:0000256" key="1">
    <source>
        <dbReference type="ARBA" id="ARBA00001917"/>
    </source>
</evidence>
<dbReference type="PANTHER" id="PTHR10578:SF107">
    <property type="entry name" value="2-HYDROXYACID OXIDASE 1"/>
    <property type="match status" value="1"/>
</dbReference>
<accession>A0A6M4IIV5</accession>
<dbReference type="KEGG" id="ggr:HKW67_03885"/>
<dbReference type="PANTHER" id="PTHR10578">
    <property type="entry name" value="S -2-HYDROXY-ACID OXIDASE-RELATED"/>
    <property type="match status" value="1"/>
</dbReference>
<feature type="binding site" evidence="7">
    <location>
        <begin position="318"/>
        <end position="319"/>
    </location>
    <ligand>
        <name>FMN</name>
        <dbReference type="ChEBI" id="CHEBI:58210"/>
    </ligand>
</feature>
<reference evidence="9 10" key="1">
    <citation type="submission" date="2020-05" db="EMBL/GenBank/DDBJ databases">
        <title>Complete genome sequence of Gemmatimonas greenlandica TET16.</title>
        <authorList>
            <person name="Zeng Y."/>
        </authorList>
    </citation>
    <scope>NUCLEOTIDE SEQUENCE [LARGE SCALE GENOMIC DNA]</scope>
    <source>
        <strain evidence="9 10">TET16</strain>
    </source>
</reference>
<dbReference type="AlphaFoldDB" id="A0A6M4IIV5"/>
<dbReference type="Pfam" id="PF01070">
    <property type="entry name" value="FMN_dh"/>
    <property type="match status" value="1"/>
</dbReference>
<comment type="similarity">
    <text evidence="5">Belongs to the FMN-dependent alpha-hydroxy acid dehydrogenase family.</text>
</comment>
<dbReference type="InterPro" id="IPR013785">
    <property type="entry name" value="Aldolase_TIM"/>
</dbReference>
<dbReference type="PROSITE" id="PS00557">
    <property type="entry name" value="FMN_HYDROXY_ACID_DH_1"/>
    <property type="match status" value="1"/>
</dbReference>
<dbReference type="RefSeq" id="WP_171224141.1">
    <property type="nucleotide sequence ID" value="NZ_CP053085.1"/>
</dbReference>
<feature type="binding site" evidence="7">
    <location>
        <position position="240"/>
    </location>
    <ligand>
        <name>FMN</name>
        <dbReference type="ChEBI" id="CHEBI:58210"/>
    </ligand>
</feature>
<dbReference type="SUPFAM" id="SSF51395">
    <property type="entry name" value="FMN-linked oxidoreductases"/>
    <property type="match status" value="1"/>
</dbReference>
<evidence type="ECO:0000313" key="9">
    <source>
        <dbReference type="EMBL" id="QJR34713.1"/>
    </source>
</evidence>
<keyword evidence="4" id="KW-0560">Oxidoreductase</keyword>
<dbReference type="InterPro" id="IPR012133">
    <property type="entry name" value="Alpha-hydoxy_acid_DH_FMN"/>
</dbReference>
<sequence length="365" mass="38866">MPTSTPLINLHNFEAAAADVLPRMVYDYYAGGANDEVALGAAHAAWNDITLRYRVLRDVSERSQRTEVLGHTLDWPVFVAPMAFQQLAHADGEVATAMAAEATGAGMILSTLSNRTIEAVRAGTSGPLWFQLYIYRDRGVTAELVRRAERAGCTALVLAVDAPLLGRRERDLLNGLHLPPDVPVPNLGVTLRDTLAADRDVTGSQISALAEFFDRHWDPSIAWRDLAWLRSITTLPILVKGVVRGDDAVLAIEHGAAGVIVSNHGGRQLDTAIPTARALPGVADALRGRGTVLVDGGIRRGTDVIKALAMGAQAVLLGRPVLWGLAVNGQPGAKQVLQLLKDECDLALALAGCRTPAEVTADLIA</sequence>
<dbReference type="FunFam" id="3.20.20.70:FF:000029">
    <property type="entry name" value="L-lactate dehydrogenase"/>
    <property type="match status" value="1"/>
</dbReference>
<evidence type="ECO:0000313" key="10">
    <source>
        <dbReference type="Proteomes" id="UP000500938"/>
    </source>
</evidence>
<feature type="binding site" evidence="7">
    <location>
        <position position="262"/>
    </location>
    <ligand>
        <name>FMN</name>
        <dbReference type="ChEBI" id="CHEBI:58210"/>
    </ligand>
</feature>
<feature type="domain" description="FMN hydroxy acid dehydrogenase" evidence="8">
    <location>
        <begin position="2"/>
        <end position="365"/>
    </location>
</feature>
<dbReference type="GO" id="GO:0016614">
    <property type="term" value="F:oxidoreductase activity, acting on CH-OH group of donors"/>
    <property type="evidence" value="ECO:0007669"/>
    <property type="project" value="UniProtKB-ARBA"/>
</dbReference>
<dbReference type="Gene3D" id="3.20.20.70">
    <property type="entry name" value="Aldolase class I"/>
    <property type="match status" value="1"/>
</dbReference>
<keyword evidence="3 7" id="KW-0288">FMN</keyword>
<evidence type="ECO:0000256" key="5">
    <source>
        <dbReference type="ARBA" id="ARBA00024042"/>
    </source>
</evidence>
<evidence type="ECO:0000259" key="8">
    <source>
        <dbReference type="PROSITE" id="PS51349"/>
    </source>
</evidence>
<dbReference type="InterPro" id="IPR000262">
    <property type="entry name" value="FMN-dep_DH"/>
</dbReference>
<evidence type="ECO:0000256" key="6">
    <source>
        <dbReference type="PIRSR" id="PIRSR000138-1"/>
    </source>
</evidence>
<feature type="binding site" evidence="7">
    <location>
        <position position="28"/>
    </location>
    <ligand>
        <name>glyoxylate</name>
        <dbReference type="ChEBI" id="CHEBI:36655"/>
    </ligand>
</feature>
<dbReference type="GO" id="GO:0010181">
    <property type="term" value="F:FMN binding"/>
    <property type="evidence" value="ECO:0007669"/>
    <property type="project" value="InterPro"/>
</dbReference>
<keyword evidence="2 7" id="KW-0285">Flavoprotein</keyword>
<evidence type="ECO:0000256" key="7">
    <source>
        <dbReference type="PIRSR" id="PIRSR000138-2"/>
    </source>
</evidence>
<dbReference type="Proteomes" id="UP000500938">
    <property type="component" value="Chromosome"/>
</dbReference>
<comment type="cofactor">
    <cofactor evidence="1">
        <name>FMN</name>
        <dbReference type="ChEBI" id="CHEBI:58210"/>
    </cofactor>
</comment>
<dbReference type="PIRSF" id="PIRSF000138">
    <property type="entry name" value="Al-hdrx_acd_dh"/>
    <property type="match status" value="1"/>
</dbReference>
<evidence type="ECO:0000256" key="4">
    <source>
        <dbReference type="ARBA" id="ARBA00023002"/>
    </source>
</evidence>
<feature type="active site" description="Proton acceptor" evidence="6">
    <location>
        <position position="264"/>
    </location>
</feature>
<protein>
    <submittedName>
        <fullName evidence="9">Alpha-hydroxy-acid oxidizing protein</fullName>
    </submittedName>
</protein>
<feature type="binding site" evidence="7">
    <location>
        <position position="133"/>
    </location>
    <ligand>
        <name>glyoxylate</name>
        <dbReference type="ChEBI" id="CHEBI:36655"/>
    </ligand>
</feature>
<dbReference type="CDD" id="cd02809">
    <property type="entry name" value="alpha_hydroxyacid_oxid_FMN"/>
    <property type="match status" value="1"/>
</dbReference>
<feature type="binding site" evidence="7">
    <location>
        <begin position="295"/>
        <end position="299"/>
    </location>
    <ligand>
        <name>FMN</name>
        <dbReference type="ChEBI" id="CHEBI:58210"/>
    </ligand>
</feature>
<keyword evidence="10" id="KW-1185">Reference proteome</keyword>
<dbReference type="PROSITE" id="PS51349">
    <property type="entry name" value="FMN_HYDROXY_ACID_DH_2"/>
    <property type="match status" value="1"/>
</dbReference>
<gene>
    <name evidence="9" type="ORF">HKW67_03885</name>
</gene>
<feature type="binding site" evidence="7">
    <location>
        <begin position="81"/>
        <end position="83"/>
    </location>
    <ligand>
        <name>FMN</name>
        <dbReference type="ChEBI" id="CHEBI:58210"/>
    </ligand>
</feature>
<feature type="binding site" evidence="7">
    <location>
        <position position="267"/>
    </location>
    <ligand>
        <name>glyoxylate</name>
        <dbReference type="ChEBI" id="CHEBI:36655"/>
    </ligand>
</feature>